<sequence length="48" mass="5020">MTLITGVKTDPKSSILGTGVVLTLCQLAGGAHRVFISTKEAVYQNNSV</sequence>
<keyword evidence="2" id="KW-1185">Reference proteome</keyword>
<protein>
    <submittedName>
        <fullName evidence="1">Uncharacterized protein</fullName>
    </submittedName>
</protein>
<accession>A0A2A5SZQ8</accession>
<name>A0A2A5SZQ8_9GAMM</name>
<comment type="caution">
    <text evidence="1">The sequence shown here is derived from an EMBL/GenBank/DDBJ whole genome shotgun (WGS) entry which is preliminary data.</text>
</comment>
<evidence type="ECO:0000313" key="2">
    <source>
        <dbReference type="Proteomes" id="UP000219020"/>
    </source>
</evidence>
<dbReference type="AlphaFoldDB" id="A0A2A5SZQ8"/>
<organism evidence="1 2">
    <name type="scientific">Candidatus Enterovibrio escicola</name>
    <dbReference type="NCBI Taxonomy" id="1927127"/>
    <lineage>
        <taxon>Bacteria</taxon>
        <taxon>Pseudomonadati</taxon>
        <taxon>Pseudomonadota</taxon>
        <taxon>Gammaproteobacteria</taxon>
        <taxon>Vibrionales</taxon>
        <taxon>Vibrionaceae</taxon>
        <taxon>Enterovibrio</taxon>
    </lineage>
</organism>
<proteinExistence type="predicted"/>
<dbReference type="RefSeq" id="WP_190322127.1">
    <property type="nucleotide sequence ID" value="NZ_RPGH01000001.1"/>
</dbReference>
<gene>
    <name evidence="1" type="ORF">BTN49_2887</name>
</gene>
<evidence type="ECO:0000313" key="1">
    <source>
        <dbReference type="EMBL" id="PCS21348.1"/>
    </source>
</evidence>
<dbReference type="EMBL" id="NBYY01000034">
    <property type="protein sequence ID" value="PCS21348.1"/>
    <property type="molecule type" value="Genomic_DNA"/>
</dbReference>
<dbReference type="Proteomes" id="UP000219020">
    <property type="component" value="Unassembled WGS sequence"/>
</dbReference>
<reference evidence="2" key="1">
    <citation type="submission" date="2017-04" db="EMBL/GenBank/DDBJ databases">
        <title>Genome evolution of the luminous symbionts of deep sea anglerfish.</title>
        <authorList>
            <person name="Hendry T.A."/>
        </authorList>
    </citation>
    <scope>NUCLEOTIDE SEQUENCE [LARGE SCALE GENOMIC DNA]</scope>
</reference>